<dbReference type="PANTHER" id="PTHR43775">
    <property type="entry name" value="FATTY ACID SYNTHASE"/>
    <property type="match status" value="1"/>
</dbReference>
<dbReference type="Pfam" id="PF22621">
    <property type="entry name" value="CurL-like_PKS_C"/>
    <property type="match status" value="1"/>
</dbReference>
<evidence type="ECO:0000256" key="3">
    <source>
        <dbReference type="ARBA" id="ARBA00022553"/>
    </source>
</evidence>
<keyword evidence="4" id="KW-0808">Transferase</keyword>
<dbReference type="SUPFAM" id="SSF56801">
    <property type="entry name" value="Acetyl-CoA synthetase-like"/>
    <property type="match status" value="1"/>
</dbReference>
<dbReference type="Pfam" id="PF00501">
    <property type="entry name" value="AMP-binding"/>
    <property type="match status" value="1"/>
</dbReference>
<keyword evidence="2" id="KW-0596">Phosphopantetheine</keyword>
<keyword evidence="7" id="KW-0511">Multifunctional enzyme</keyword>
<dbReference type="PROSITE" id="PS50075">
    <property type="entry name" value="CARRIER"/>
    <property type="match status" value="2"/>
</dbReference>
<name>A0A450UKM7_9GAMM</name>
<feature type="domain" description="Carrier" evidence="9">
    <location>
        <begin position="1056"/>
        <end position="1131"/>
    </location>
</feature>
<dbReference type="Gene3D" id="3.40.50.150">
    <property type="entry name" value="Vaccinia Virus protein VP39"/>
    <property type="match status" value="1"/>
</dbReference>
<dbReference type="InterPro" id="IPR032821">
    <property type="entry name" value="PKS_assoc"/>
</dbReference>
<dbReference type="InterPro" id="IPR013217">
    <property type="entry name" value="Methyltransf_12"/>
</dbReference>
<dbReference type="InterPro" id="IPR000873">
    <property type="entry name" value="AMP-dep_synth/lig_dom"/>
</dbReference>
<dbReference type="InterPro" id="IPR016036">
    <property type="entry name" value="Malonyl_transacylase_ACP-bd"/>
</dbReference>
<feature type="compositionally biased region" description="Basic and acidic residues" evidence="8">
    <location>
        <begin position="345"/>
        <end position="363"/>
    </location>
</feature>
<dbReference type="PANTHER" id="PTHR43775:SF37">
    <property type="entry name" value="SI:DKEY-61P9.11"/>
    <property type="match status" value="1"/>
</dbReference>
<evidence type="ECO:0000313" key="11">
    <source>
        <dbReference type="EMBL" id="VFJ93064.1"/>
    </source>
</evidence>
<dbReference type="InterPro" id="IPR020841">
    <property type="entry name" value="PKS_Beta-ketoAc_synthase_dom"/>
</dbReference>
<feature type="region of interest" description="Disordered" evidence="8">
    <location>
        <begin position="1134"/>
        <end position="1157"/>
    </location>
</feature>
<comment type="similarity">
    <text evidence="1">Belongs to the short-chain dehydrogenases/reductases (SDR) family.</text>
</comment>
<dbReference type="Pfam" id="PF00975">
    <property type="entry name" value="Thioesterase"/>
    <property type="match status" value="1"/>
</dbReference>
<dbReference type="InterPro" id="IPR009081">
    <property type="entry name" value="PP-bd_ACP"/>
</dbReference>
<dbReference type="SUPFAM" id="SSF52151">
    <property type="entry name" value="FabD/lysophospholipase-like"/>
    <property type="match status" value="1"/>
</dbReference>
<evidence type="ECO:0000256" key="4">
    <source>
        <dbReference type="ARBA" id="ARBA00022679"/>
    </source>
</evidence>
<dbReference type="CDD" id="cd00833">
    <property type="entry name" value="PKS"/>
    <property type="match status" value="1"/>
</dbReference>
<dbReference type="InterPro" id="IPR057326">
    <property type="entry name" value="KR_dom"/>
</dbReference>
<dbReference type="SUPFAM" id="SSF53335">
    <property type="entry name" value="S-adenosyl-L-methionine-dependent methyltransferases"/>
    <property type="match status" value="1"/>
</dbReference>
<dbReference type="Gene3D" id="2.30.38.10">
    <property type="entry name" value="Luciferase, Domain 3"/>
    <property type="match status" value="1"/>
</dbReference>
<accession>A0A450UKM7</accession>
<dbReference type="InterPro" id="IPR049490">
    <property type="entry name" value="C883_1060-like_KR_N"/>
</dbReference>
<dbReference type="Gene3D" id="3.30.70.3290">
    <property type="match status" value="1"/>
</dbReference>
<dbReference type="Pfam" id="PF02801">
    <property type="entry name" value="Ketoacyl-synt_C"/>
    <property type="match status" value="1"/>
</dbReference>
<evidence type="ECO:0000256" key="8">
    <source>
        <dbReference type="SAM" id="MobiDB-lite"/>
    </source>
</evidence>
<evidence type="ECO:0000259" key="9">
    <source>
        <dbReference type="PROSITE" id="PS50075"/>
    </source>
</evidence>
<dbReference type="EMBL" id="CAADFH010000028">
    <property type="protein sequence ID" value="VFJ93064.1"/>
    <property type="molecule type" value="Genomic_DNA"/>
</dbReference>
<dbReference type="PROSITE" id="PS52004">
    <property type="entry name" value="KS3_2"/>
    <property type="match status" value="1"/>
</dbReference>
<dbReference type="InterPro" id="IPR020806">
    <property type="entry name" value="PKS_PP-bd"/>
</dbReference>
<dbReference type="InterPro" id="IPR014043">
    <property type="entry name" value="Acyl_transferase_dom"/>
</dbReference>
<dbReference type="InterPro" id="IPR001227">
    <property type="entry name" value="Ac_transferase_dom_sf"/>
</dbReference>
<dbReference type="SUPFAM" id="SSF55048">
    <property type="entry name" value="Probable ACP-binding domain of malonyl-CoA ACP transacylase"/>
    <property type="match status" value="1"/>
</dbReference>
<keyword evidence="3" id="KW-0597">Phosphoprotein</keyword>
<dbReference type="InterPro" id="IPR014031">
    <property type="entry name" value="Ketoacyl_synth_C"/>
</dbReference>
<dbReference type="Pfam" id="PF08242">
    <property type="entry name" value="Methyltransf_12"/>
    <property type="match status" value="1"/>
</dbReference>
<evidence type="ECO:0000256" key="5">
    <source>
        <dbReference type="ARBA" id="ARBA00022832"/>
    </source>
</evidence>
<dbReference type="InterPro" id="IPR036291">
    <property type="entry name" value="NAD(P)-bd_dom_sf"/>
</dbReference>
<dbReference type="SUPFAM" id="SSF53474">
    <property type="entry name" value="alpha/beta-Hydrolases"/>
    <property type="match status" value="1"/>
</dbReference>
<feature type="compositionally biased region" description="Basic and acidic residues" evidence="8">
    <location>
        <begin position="1781"/>
        <end position="1836"/>
    </location>
</feature>
<dbReference type="Pfam" id="PF00550">
    <property type="entry name" value="PP-binding"/>
    <property type="match status" value="2"/>
</dbReference>
<evidence type="ECO:0000256" key="2">
    <source>
        <dbReference type="ARBA" id="ARBA00022450"/>
    </source>
</evidence>
<dbReference type="FunFam" id="3.40.366.10:FF:000002">
    <property type="entry name" value="Probable polyketide synthase 2"/>
    <property type="match status" value="1"/>
</dbReference>
<dbReference type="InterPro" id="IPR014030">
    <property type="entry name" value="Ketoacyl_synth_N"/>
</dbReference>
<dbReference type="SMART" id="SM00827">
    <property type="entry name" value="PKS_AT"/>
    <property type="match status" value="1"/>
</dbReference>
<evidence type="ECO:0000256" key="1">
    <source>
        <dbReference type="ARBA" id="ARBA00006484"/>
    </source>
</evidence>
<dbReference type="SMART" id="SM00822">
    <property type="entry name" value="PKS_KR"/>
    <property type="match status" value="1"/>
</dbReference>
<feature type="region of interest" description="Disordered" evidence="8">
    <location>
        <begin position="1"/>
        <end position="23"/>
    </location>
</feature>
<sequence length="3272" mass="356469">MTKPLPAETKDRLPSAQWNRTRQDYPRHRCTQALFEQQVARTPNAIALIFQGRSFTYEELNRRANRLAHFLIEKGVEPDMLVGLCLERSPDLVVGLLGILKSGAAYVPLDPAYPRERLATMVEDADMRILVTDSAWAATHLSFILEEAFLRHDKGGLAVVCPDSDRSDIDRRSTANPVRATGPEHLAYTIYTSGSTGKPKGVEIPHRALVNFLTSMAGRPGLAEHDTLLAVTTISFDIAALEILLPLITGATVVLASREASASGPGLIELIRESNPTVMQATPATWYLLLAADWAGHPGLEILCGGEALPRALAERLLETGAHLWNLYGPTETTIWSTVYEVGGKERPMAEDPGDPRPVDPRPLDTGPVDPGPVDPGPVSEDASSCVDMPIGTPIANTTLHILDEGMQPVPVGSVGELHIGGDGLARGYRNRPDLTAERFVANPFGRGLLYKTGDVARYLCNGNVELLGRMDHQVKIRGFRIELGEIEAILHRHPGVHRSVVTVHEDEGVSKTDDSPGGGNKRLVAYVVPDWHYRPETEAEEEIRSGERQVSQWGRLWDLAYARQAPGADATFNISGWNDSYTGAPIPADDMREWVDTTVDRILSLRPDRVLEIGCGTGMLLFRVAPHCSWYCGSDVAPNALRYIAAHEARFAGDWSTIRLRQGAADDFDHVAPGTLDTILINSVVQMFPGVHYLVDVLEKAVKVIRPGGAIFVGDVRSRRLLKAFHASIRWGLSPDTLSRDEFRRRVQRAMAMEGQLVVDPDFFIALKRHLPAIGDVEVQLRRGHAANEMNRFRFDAILHIGKKTAREVAPAREITPARKVTPAGEVVPAEEVAPLEEAHRHDWRKERLTRAWVRARLTEPRIEALLIQRIPNARIAGEMRLLALLEDEAGPETVGALRRTLGSALDPAPSSAGGLAPGAADAADAVEPETWWHLAHEMGYTACVGWSSDPGCYDVRFQKASKLPARFAETPEDIPLAGSPIWSDYANDPLRGQLMGRLEPALRRYLEERLPDYMLPTAFVILDEMPSMPNGKLDRKALPAPGKDRPRLATALVEPRSEIERRVAEVWREVLQLDRVGTLDNFFELGGNSLLLTRAHVLLQERLEGRISIVDLFGYPTIRDFARHIAESSDLARGRGGARQGEGDAGRGEGGAKRDATCGVSWQRMARKHALRPVGTAHEDIAIIGLACRFPGADTPERFWENLRDGVESIGFFSDAELEISDSALLTDPNYVRAGAPLPDIDRFDAAFFGYSPREAELMDPQQRLFLECAWEALERAGCNPEVFSGSIGVYAGCGMNTYLLNNIHPHRGHSRGGRASDGLLGSAHDLQIRLANSADSLTSRACYKLGLTGPGVTVQTACSTSLVAIHTACRALRGGECDMALAGGVSITVPQRTGYPYREDMILSPDGHCRAFDAGARGTVFGSGCGIVVLEPLDRAMESGDEILAVIEGSAVNNDGASKVGYTAPGVTGQAGVIEAALMDACIDPRTISYVEAHGTGTALGDPVEITALTRAFRKHTSDKGFCAVGSVKTNVGHLVEAAGVCGLIKTVLALKHKQLPPSLHFQRPNPAIDFQGSPFYVETALSDWQTTALPRRAGVSSFGMGGTNAHVILEEAPPAQEWARSPRADSTRPVTGISTPLDDRATPLDDRATPLDDRSTPFDDRSAPFDDRSAPLDDRAAPLDDRSTPLDDRSAPLDDRSAPLDDRAAPFDDRSAPLDDRSAPFDDRVTPLDDRSAPLDDRATPFDDRGPRSVRGISTPFDDRSAPFDDRSTPLDGRATPFDDRSAPLDDRSAPLDDRSAPLDDRSAPLDDRATPLDDRSAPLDDRATPFDDRGPRSVRGISTSLDDRATPFDDRVTPFDDRATPFDDRAAPLDDRSSSGVEMPPPLQLLALSARTGEALEASRRRYVDHLDTHPDIGMADLCFTANTGRKHFEHRLAVVAGSTSGLREALAGISGTTTVARGTGRPMAFLFTGQGSQYVGMGRQLYDTSPTFRRTLDRCDEILRPLLESTVLDILYPDDDAIPGELDETAYTQPALFALEYALAELWRSWGVRPDVVMGHSIGEYVAACVAGVFDLEDGLKLVAERGRLMQGLPRDGTRRGAMASVAASEPYVRDLLSGLADVSIAAVNGPRAVVISGLSEAIEVVSQRLSAAGVETRGLAVSHAFHSALMEPMLDGFERFAGQFRFSAPRIPLVSNVTGKVAANEYATAAYWCRHVREQVQFAAGMESIAGLGVGTFVEIGPGPVLLGMGRQCLPDAPGSWLPSLRPGTADWRQLSNSLGDLYEQGASIDWTGFHGDYPRRRVSLPTYPFQRRRHWIDPPDRGRSGAFPLQDSGEAFPSRDGLDNGSEVRALNDALYEPVWRGKALRALPDRASSDRALPDLPAGHWLIFTDHRGIGERVVAGLRSRGAASVVVSLGREYRQDGEQVFQVDPLAPEHFQRLLRAIPKVRGVVHLWSLDIPDTPDDIDALDRAAEMGCASTAHLVRSLVKSCPELPALWLVTRGAQPVKGSDVVPGVAQSALWGLGKVIGMEHPELGCVLVDLDSEASPEEAAKGLLDELMATAPSDDSVLVDDHSGHPEQQVAFRHGTRYVARLVRRPLTGPPSRPMAFREGASYLITGGLGALGFEVAEWMVARGARHLVLVGRSGVKPEAETRLAAMETAGVEVRVVEADIADADDVKRLFTEIGESMPALAGIVHGAGVVEFASVWQQDWARFSRVMAPKVRGSWLLHLSTRGLPLDFFVCFSSLAALLGSHGLGSYAAANAFMDALAHHRHALKLPASSIDWGPWGDVGMGAESGTFHRNRFIEWGLSDIAPVEGLSALGQLLRAGERRRSTRQSAQVGVMPVDWSKWLRQFPRRPAFYDEVVAPEIDTGNRARPIGFLERLDGAPRPARRELLMDHLLARMEETLGMTGIAPGENVMGLGLDSLMAVEFRAWLKSELDCPLRSTLLFDYPTMDALVDYLLQEALTLDDSEEVSDDSRPATLVPIQPEGHGIVDRWPLFCVAGVFGNVFDFYPLSRHLGPKQPLYGLRSLGLDEDVAPYLRMEDIALHHIEAMQTIRPRGPYAICGYSFGGKVVFEMARQLLRQGEAISLLAIIDIQVAIPESEKRVSEWDGLDTIVRFARVYGDVFGKALGASLGTGRSRDERELFADLLARLIERKQISGEGELKRLLSVYKANLQAVEGYGMEKTPVPITLLRAAELQSGHDFLPDEAATAADPSWGWHGVSDSVEVCVVSGSHFTMMSEPHVSVLAERLQAHLERPGPKGP</sequence>
<feature type="region of interest" description="Disordered" evidence="8">
    <location>
        <begin position="1616"/>
        <end position="1885"/>
    </location>
</feature>
<feature type="compositionally biased region" description="Basic and acidic residues" evidence="8">
    <location>
        <begin position="1143"/>
        <end position="1157"/>
    </location>
</feature>
<dbReference type="Gene3D" id="3.40.50.1820">
    <property type="entry name" value="alpha/beta hydrolase"/>
    <property type="match status" value="1"/>
</dbReference>
<dbReference type="InterPro" id="IPR016039">
    <property type="entry name" value="Thiolase-like"/>
</dbReference>
<dbReference type="FunFam" id="3.40.50.980:FF:000001">
    <property type="entry name" value="Non-ribosomal peptide synthetase"/>
    <property type="match status" value="1"/>
</dbReference>
<feature type="compositionally biased region" description="Basic and acidic residues" evidence="8">
    <location>
        <begin position="1761"/>
        <end position="1773"/>
    </location>
</feature>
<dbReference type="InterPro" id="IPR013968">
    <property type="entry name" value="PKS_KR"/>
</dbReference>
<dbReference type="InterPro" id="IPR029058">
    <property type="entry name" value="AB_hydrolase_fold"/>
</dbReference>
<dbReference type="SUPFAM" id="SSF51735">
    <property type="entry name" value="NAD(P)-binding Rossmann-fold domains"/>
    <property type="match status" value="2"/>
</dbReference>
<dbReference type="GO" id="GO:0031177">
    <property type="term" value="F:phosphopantetheine binding"/>
    <property type="evidence" value="ECO:0007669"/>
    <property type="project" value="InterPro"/>
</dbReference>
<dbReference type="InterPro" id="IPR001031">
    <property type="entry name" value="Thioesterase"/>
</dbReference>
<dbReference type="Gene3D" id="3.40.47.10">
    <property type="match status" value="1"/>
</dbReference>
<dbReference type="Pfam" id="PF00109">
    <property type="entry name" value="ketoacyl-synt"/>
    <property type="match status" value="1"/>
</dbReference>
<reference evidence="11" key="1">
    <citation type="submission" date="2019-02" db="EMBL/GenBank/DDBJ databases">
        <authorList>
            <person name="Gruber-Vodicka R. H."/>
            <person name="Seah K. B. B."/>
        </authorList>
    </citation>
    <scope>NUCLEOTIDE SEQUENCE</scope>
    <source>
        <strain evidence="11">BECK_M6</strain>
    </source>
</reference>
<dbReference type="Pfam" id="PF16197">
    <property type="entry name" value="KAsynt_C_assoc"/>
    <property type="match status" value="1"/>
</dbReference>
<dbReference type="Gene3D" id="3.40.366.10">
    <property type="entry name" value="Malonyl-Coenzyme A Acyl Carrier Protein, domain 2"/>
    <property type="match status" value="1"/>
</dbReference>
<dbReference type="InterPro" id="IPR045851">
    <property type="entry name" value="AMP-bd_C_sf"/>
</dbReference>
<dbReference type="GO" id="GO:0004312">
    <property type="term" value="F:fatty acid synthase activity"/>
    <property type="evidence" value="ECO:0007669"/>
    <property type="project" value="TreeGrafter"/>
</dbReference>
<dbReference type="SMART" id="SM00825">
    <property type="entry name" value="PKS_KS"/>
    <property type="match status" value="1"/>
</dbReference>
<dbReference type="InterPro" id="IPR016035">
    <property type="entry name" value="Acyl_Trfase/lysoPLipase"/>
</dbReference>
<feature type="region of interest" description="Disordered" evidence="8">
    <location>
        <begin position="345"/>
        <end position="384"/>
    </location>
</feature>
<evidence type="ECO:0000256" key="7">
    <source>
        <dbReference type="ARBA" id="ARBA00023268"/>
    </source>
</evidence>
<dbReference type="Pfam" id="PF08659">
    <property type="entry name" value="KR"/>
    <property type="match status" value="1"/>
</dbReference>
<dbReference type="SMART" id="SM00823">
    <property type="entry name" value="PKS_PP"/>
    <property type="match status" value="2"/>
</dbReference>
<protein>
    <submittedName>
        <fullName evidence="11">Amino acid adenylation domain-containing protein</fullName>
    </submittedName>
</protein>
<dbReference type="CDD" id="cd08955">
    <property type="entry name" value="KR_2_FAS_SDR_x"/>
    <property type="match status" value="1"/>
</dbReference>
<keyword evidence="5" id="KW-0276">Fatty acid metabolism</keyword>
<dbReference type="GO" id="GO:0006633">
    <property type="term" value="P:fatty acid biosynthetic process"/>
    <property type="evidence" value="ECO:0007669"/>
    <property type="project" value="TreeGrafter"/>
</dbReference>
<dbReference type="InterPro" id="IPR020802">
    <property type="entry name" value="TesA-like"/>
</dbReference>
<dbReference type="SUPFAM" id="SSF53901">
    <property type="entry name" value="Thiolase-like"/>
    <property type="match status" value="1"/>
</dbReference>
<dbReference type="SUPFAM" id="SSF47336">
    <property type="entry name" value="ACP-like"/>
    <property type="match status" value="2"/>
</dbReference>
<proteinExistence type="inferred from homology"/>
<feature type="domain" description="Carrier" evidence="9">
    <location>
        <begin position="2896"/>
        <end position="2971"/>
    </location>
</feature>
<evidence type="ECO:0000259" key="10">
    <source>
        <dbReference type="PROSITE" id="PS52004"/>
    </source>
</evidence>
<feature type="region of interest" description="Disordered" evidence="8">
    <location>
        <begin position="2324"/>
        <end position="2345"/>
    </location>
</feature>
<dbReference type="InterPro" id="IPR036736">
    <property type="entry name" value="ACP-like_sf"/>
</dbReference>
<feature type="compositionally biased region" description="Basic and acidic residues" evidence="8">
    <location>
        <begin position="1641"/>
        <end position="1751"/>
    </location>
</feature>
<dbReference type="Gene3D" id="3.30.300.30">
    <property type="match status" value="2"/>
</dbReference>
<dbReference type="Gene3D" id="3.40.50.720">
    <property type="entry name" value="NAD(P)-binding Rossmann-like Domain"/>
    <property type="match status" value="1"/>
</dbReference>
<organism evidence="11">
    <name type="scientific">Candidatus Kentrum sp. LFY</name>
    <dbReference type="NCBI Taxonomy" id="2126342"/>
    <lineage>
        <taxon>Bacteria</taxon>
        <taxon>Pseudomonadati</taxon>
        <taxon>Pseudomonadota</taxon>
        <taxon>Gammaproteobacteria</taxon>
        <taxon>Candidatus Kentrum</taxon>
    </lineage>
</organism>
<dbReference type="SMART" id="SM00824">
    <property type="entry name" value="PKS_TE"/>
    <property type="match status" value="1"/>
</dbReference>
<dbReference type="Gene3D" id="3.40.50.980">
    <property type="match status" value="2"/>
</dbReference>
<feature type="compositionally biased region" description="Basic and acidic residues" evidence="8">
    <location>
        <begin position="1846"/>
        <end position="1878"/>
    </location>
</feature>
<dbReference type="InterPro" id="IPR029063">
    <property type="entry name" value="SAM-dependent_MTases_sf"/>
</dbReference>
<dbReference type="SMART" id="SM01294">
    <property type="entry name" value="PKS_PP_betabranch"/>
    <property type="match status" value="1"/>
</dbReference>
<evidence type="ECO:0000256" key="6">
    <source>
        <dbReference type="ARBA" id="ARBA00023098"/>
    </source>
</evidence>
<dbReference type="Pfam" id="PF21394">
    <property type="entry name" value="Beta-ketacyl_N"/>
    <property type="match status" value="1"/>
</dbReference>
<dbReference type="CDD" id="cd02440">
    <property type="entry name" value="AdoMet_MTases"/>
    <property type="match status" value="1"/>
</dbReference>
<dbReference type="InterPro" id="IPR050091">
    <property type="entry name" value="PKS_NRPS_Biosynth_Enz"/>
</dbReference>
<dbReference type="Pfam" id="PF00698">
    <property type="entry name" value="Acyl_transf_1"/>
    <property type="match status" value="1"/>
</dbReference>
<keyword evidence="6" id="KW-0443">Lipid metabolism</keyword>
<dbReference type="Gene3D" id="1.10.1200.10">
    <property type="entry name" value="ACP-like"/>
    <property type="match status" value="2"/>
</dbReference>
<gene>
    <name evidence="11" type="ORF">BECKLFY1418A_GA0070994_102818</name>
</gene>
<dbReference type="FunFam" id="3.40.47.10:FF:000042">
    <property type="entry name" value="Polyketide synthase Pks13"/>
    <property type="match status" value="1"/>
</dbReference>
<feature type="domain" description="Ketosynthase family 3 (KS3)" evidence="10">
    <location>
        <begin position="1180"/>
        <end position="1615"/>
    </location>
</feature>